<proteinExistence type="predicted"/>
<protein>
    <submittedName>
        <fullName evidence="1">Uncharacterized protein</fullName>
    </submittedName>
</protein>
<keyword evidence="2" id="KW-1185">Reference proteome</keyword>
<evidence type="ECO:0000313" key="2">
    <source>
        <dbReference type="Proteomes" id="UP001189429"/>
    </source>
</evidence>
<gene>
    <name evidence="1" type="ORF">PCOR1329_LOCUS27301</name>
</gene>
<accession>A0ABN9S9T5</accession>
<reference evidence="1" key="1">
    <citation type="submission" date="2023-10" db="EMBL/GenBank/DDBJ databases">
        <authorList>
            <person name="Chen Y."/>
            <person name="Shah S."/>
            <person name="Dougan E. K."/>
            <person name="Thang M."/>
            <person name="Chan C."/>
        </authorList>
    </citation>
    <scope>NUCLEOTIDE SEQUENCE [LARGE SCALE GENOMIC DNA]</scope>
</reference>
<name>A0ABN9S9T5_9DINO</name>
<dbReference type="Proteomes" id="UP001189429">
    <property type="component" value="Unassembled WGS sequence"/>
</dbReference>
<feature type="non-terminal residue" evidence="1">
    <location>
        <position position="1"/>
    </location>
</feature>
<evidence type="ECO:0000313" key="1">
    <source>
        <dbReference type="EMBL" id="CAK0827887.1"/>
    </source>
</evidence>
<sequence length="103" mass="10735">DLYWQHATGLWKKVLDGLNEGRAASVKAELSGDHCQEAAPKVIGRLLEDLSGSQRGVASSADPKTCGSCAVATLVDVLLRLIGGFDAALSWDGVRAAVRGGET</sequence>
<dbReference type="EMBL" id="CAUYUJ010009878">
    <property type="protein sequence ID" value="CAK0827887.1"/>
    <property type="molecule type" value="Genomic_DNA"/>
</dbReference>
<organism evidence="1 2">
    <name type="scientific">Prorocentrum cordatum</name>
    <dbReference type="NCBI Taxonomy" id="2364126"/>
    <lineage>
        <taxon>Eukaryota</taxon>
        <taxon>Sar</taxon>
        <taxon>Alveolata</taxon>
        <taxon>Dinophyceae</taxon>
        <taxon>Prorocentrales</taxon>
        <taxon>Prorocentraceae</taxon>
        <taxon>Prorocentrum</taxon>
    </lineage>
</organism>
<comment type="caution">
    <text evidence="1">The sequence shown here is derived from an EMBL/GenBank/DDBJ whole genome shotgun (WGS) entry which is preliminary data.</text>
</comment>